<reference evidence="8" key="1">
    <citation type="submission" date="2003-08" db="EMBL/GenBank/DDBJ databases">
        <authorList>
            <person name="Birren B."/>
            <person name="Nusbaum C."/>
            <person name="Abebe A."/>
            <person name="Abouelleil A."/>
            <person name="Adekoya E."/>
            <person name="Ait-zahra M."/>
            <person name="Allen N."/>
            <person name="Allen T."/>
            <person name="An P."/>
            <person name="Anderson M."/>
            <person name="Anderson S."/>
            <person name="Arachchi H."/>
            <person name="Armbruster J."/>
            <person name="Bachantsang P."/>
            <person name="Baldwin J."/>
            <person name="Barry A."/>
            <person name="Bayul T."/>
            <person name="Blitshsteyn B."/>
            <person name="Bloom T."/>
            <person name="Blye J."/>
            <person name="Boguslavskiy L."/>
            <person name="Borowsky M."/>
            <person name="Boukhgalter B."/>
            <person name="Brunache A."/>
            <person name="Butler J."/>
            <person name="Calixte N."/>
            <person name="Calvo S."/>
            <person name="Camarata J."/>
            <person name="Campo K."/>
            <person name="Chang J."/>
            <person name="Cheshatsang Y."/>
            <person name="Citroen M."/>
            <person name="Collymore A."/>
            <person name="Considine T."/>
            <person name="Cook A."/>
            <person name="Cooke P."/>
            <person name="Corum B."/>
            <person name="Cuomo C."/>
            <person name="David R."/>
            <person name="Dawoe T."/>
            <person name="Degray S."/>
            <person name="Dodge S."/>
            <person name="Dooley K."/>
            <person name="Dorje P."/>
            <person name="Dorjee K."/>
            <person name="Dorris L."/>
            <person name="Duffey N."/>
            <person name="Dupes A."/>
            <person name="Elkins T."/>
            <person name="Engels R."/>
            <person name="Erickson J."/>
            <person name="Farina A."/>
            <person name="Faro S."/>
            <person name="Ferreira P."/>
            <person name="Fischer H."/>
            <person name="Fitzgerald M."/>
            <person name="Foley K."/>
            <person name="Gage D."/>
            <person name="Galagan J."/>
            <person name="Gearin G."/>
            <person name="Gnerre S."/>
            <person name="Gnirke A."/>
            <person name="Goyette A."/>
            <person name="Graham J."/>
            <person name="Grandbois E."/>
            <person name="Gyaltsen K."/>
            <person name="Hafez N."/>
            <person name="Hagopian D."/>
            <person name="Hagos B."/>
            <person name="Hall J."/>
            <person name="Hatcher B."/>
            <person name="Heller A."/>
            <person name="Higgins H."/>
            <person name="Honan T."/>
            <person name="Horn A."/>
            <person name="Houde N."/>
            <person name="Hughes L."/>
            <person name="Hulme W."/>
            <person name="Husby E."/>
            <person name="Iliev I."/>
            <person name="Jaffe D."/>
            <person name="Jones C."/>
            <person name="Kamal M."/>
            <person name="Kamat A."/>
            <person name="Kamvysselis M."/>
            <person name="Karlsson E."/>
            <person name="Kells C."/>
            <person name="Kieu A."/>
            <person name="Kisner P."/>
            <person name="Kodira C."/>
            <person name="Kulbokas E."/>
            <person name="Labutti K."/>
            <person name="Lama D."/>
            <person name="Landers T."/>
            <person name="Leger J."/>
            <person name="Levine S."/>
            <person name="Lewis D."/>
            <person name="Lewis T."/>
            <person name="Lindblad-toh K."/>
            <person name="Liu X."/>
            <person name="Lokyitsang T."/>
            <person name="Lokyitsang Y."/>
            <person name="Lucien O."/>
            <person name="Lui A."/>
            <person name="Ma L.J."/>
            <person name="Mabbitt R."/>
            <person name="Macdonald J."/>
            <person name="Maclean C."/>
            <person name="Major J."/>
            <person name="Manning J."/>
            <person name="Marabella R."/>
            <person name="Maru K."/>
            <person name="Matthews C."/>
            <person name="Mauceli E."/>
            <person name="Mccarthy M."/>
            <person name="Mcdonough S."/>
            <person name="Mcghee T."/>
            <person name="Meldrim J."/>
            <person name="Meneus L."/>
            <person name="Mesirov J."/>
            <person name="Mihalev A."/>
            <person name="Mihova T."/>
            <person name="Mikkelsen T."/>
            <person name="Mlenga V."/>
            <person name="Moru K."/>
            <person name="Mozes J."/>
            <person name="Mulrain L."/>
            <person name="Munson G."/>
            <person name="Naylor J."/>
            <person name="Newes C."/>
            <person name="Nguyen C."/>
            <person name="Nguyen N."/>
            <person name="Nguyen T."/>
            <person name="Nicol R."/>
            <person name="Nielsen C."/>
            <person name="Nizzari M."/>
            <person name="Norbu C."/>
            <person name="Norbu N."/>
            <person name="O'donnell P."/>
            <person name="Okoawo O."/>
            <person name="O'leary S."/>
            <person name="Omotosho B."/>
            <person name="O'neill K."/>
            <person name="Osman S."/>
            <person name="Parker S."/>
            <person name="Perrin D."/>
            <person name="Phunkhang P."/>
            <person name="Piqani B."/>
            <person name="Purcell S."/>
            <person name="Rachupka T."/>
            <person name="Ramasamy U."/>
            <person name="Rameau R."/>
            <person name="Ray V."/>
            <person name="Raymond C."/>
            <person name="Retta R."/>
            <person name="Richardson S."/>
            <person name="Rise C."/>
            <person name="Rodriguez J."/>
            <person name="Rogers J."/>
            <person name="Rogov P."/>
            <person name="Rutman M."/>
            <person name="Schupbach R."/>
            <person name="Seaman C."/>
            <person name="Settipalli S."/>
            <person name="Sharpe T."/>
            <person name="Sheridan J."/>
            <person name="Sherpa N."/>
            <person name="Shi J."/>
            <person name="Smirnov S."/>
            <person name="Smith C."/>
            <person name="Sougnez C."/>
            <person name="Spencer B."/>
            <person name="Stalker J."/>
            <person name="Stange-thomann N."/>
            <person name="Stavropoulos S."/>
            <person name="Stetson K."/>
            <person name="Stone C."/>
            <person name="Stone S."/>
            <person name="Stubbs M."/>
            <person name="Talamas J."/>
            <person name="Tchuinga P."/>
            <person name="Tenzing P."/>
            <person name="Tesfaye S."/>
            <person name="Theodore J."/>
            <person name="Thoulutsang Y."/>
            <person name="Topham K."/>
            <person name="Towey S."/>
            <person name="Tsamla T."/>
            <person name="Tsomo N."/>
            <person name="Vallee D."/>
            <person name="Vassiliev H."/>
            <person name="Venkataraman V."/>
            <person name="Vinson J."/>
            <person name="Vo A."/>
            <person name="Wade C."/>
            <person name="Wang S."/>
            <person name="Wangchuk T."/>
            <person name="Wangdi T."/>
            <person name="Whittaker C."/>
            <person name="Wilkinson J."/>
            <person name="Wu Y."/>
            <person name="Wyman D."/>
            <person name="Yadav S."/>
            <person name="Yang S."/>
            <person name="Yang X."/>
            <person name="Yeager S."/>
            <person name="Yee E."/>
            <person name="Young G."/>
            <person name="Zainoun J."/>
            <person name="Zembeck L."/>
            <person name="Zimmer A."/>
            <person name="Zody M."/>
            <person name="Lander E."/>
        </authorList>
    </citation>
    <scope>NUCLEOTIDE SEQUENCE [LARGE SCALE GENOMIC DNA]</scope>
</reference>
<evidence type="ECO:0000256" key="2">
    <source>
        <dbReference type="ARBA" id="ARBA00022692"/>
    </source>
</evidence>
<keyword evidence="3 5" id="KW-1133">Transmembrane helix</keyword>
<evidence type="ECO:0000256" key="1">
    <source>
        <dbReference type="ARBA" id="ARBA00004141"/>
    </source>
</evidence>
<comment type="subcellular location">
    <subcellularLocation>
        <location evidence="1">Membrane</location>
        <topology evidence="1">Multi-pass membrane protein</topology>
    </subcellularLocation>
</comment>
<feature type="transmembrane region" description="Helical" evidence="5">
    <location>
        <begin position="623"/>
        <end position="644"/>
    </location>
</feature>
<dbReference type="InterPro" id="IPR029485">
    <property type="entry name" value="CAT_C"/>
</dbReference>
<dbReference type="InterPro" id="IPR002293">
    <property type="entry name" value="AA/rel_permease1"/>
</dbReference>
<keyword evidence="8" id="KW-1185">Reference proteome</keyword>
<feature type="transmembrane region" description="Helical" evidence="5">
    <location>
        <begin position="58"/>
        <end position="80"/>
    </location>
</feature>
<feature type="transmembrane region" description="Helical" evidence="5">
    <location>
        <begin position="313"/>
        <end position="339"/>
    </location>
</feature>
<dbReference type="Proteomes" id="UP000007875">
    <property type="component" value="Unassembled WGS sequence"/>
</dbReference>
<proteinExistence type="predicted"/>
<feature type="transmembrane region" description="Helical" evidence="5">
    <location>
        <begin position="650"/>
        <end position="671"/>
    </location>
</feature>
<dbReference type="GeneTree" id="ENSGT00940000155893"/>
<dbReference type="GO" id="GO:0015171">
    <property type="term" value="F:amino acid transmembrane transporter activity"/>
    <property type="evidence" value="ECO:0007669"/>
    <property type="project" value="TreeGrafter"/>
</dbReference>
<feature type="transmembrane region" description="Helical" evidence="5">
    <location>
        <begin position="590"/>
        <end position="611"/>
    </location>
</feature>
<evidence type="ECO:0000259" key="6">
    <source>
        <dbReference type="Pfam" id="PF13906"/>
    </source>
</evidence>
<feature type="transmembrane region" description="Helical" evidence="5">
    <location>
        <begin position="92"/>
        <end position="112"/>
    </location>
</feature>
<keyword evidence="4 5" id="KW-0472">Membrane</keyword>
<dbReference type="Pfam" id="PF13906">
    <property type="entry name" value="AA_permease_C"/>
    <property type="match status" value="1"/>
</dbReference>
<reference evidence="7" key="2">
    <citation type="submission" date="2025-08" db="UniProtKB">
        <authorList>
            <consortium name="Ensembl"/>
        </authorList>
    </citation>
    <scope>IDENTIFICATION</scope>
</reference>
<dbReference type="PANTHER" id="PTHR43243:SF17">
    <property type="entry name" value="CATIONIC AMINO ACID TRANSPORTER-RELATED"/>
    <property type="match status" value="1"/>
</dbReference>
<reference evidence="7" key="3">
    <citation type="submission" date="2025-09" db="UniProtKB">
        <authorList>
            <consortium name="Ensembl"/>
        </authorList>
    </citation>
    <scope>IDENTIFICATION</scope>
</reference>
<accession>H2Y702</accession>
<feature type="transmembrane region" description="Helical" evidence="5">
    <location>
        <begin position="565"/>
        <end position="584"/>
    </location>
</feature>
<evidence type="ECO:0000313" key="8">
    <source>
        <dbReference type="Proteomes" id="UP000007875"/>
    </source>
</evidence>
<sequence length="688" mass="76368">RKRPIEAMRDDRRKSVTSTKLPKCLTTLDLTSLGVGSCGGTGMYVVSGMVAHEIAGPGVVFSFIIAGLVSLLSGMCYAEFGVRVPKTSGSAYTYSYVTIGEFTAFFIGWNLVLEYLIGTASGASAISSMIDSLSNQTIGHWMVLHIGKLPSIGESGHDNPNSYPDFIALFIVLVMTAVIAAGVRNSVIFNNALNVVNILVWLFIIIAGICFADVENWRKYGGFFPHGWSGVLRGAATCFYAYIGFDIIATTGDECKEPHKSIPRAIIYSLAVCMTCYVTVSAILTLVLPYTLIHEESPLLDMFNHVGFWQAKYIISVGAFASLVVSLLGSLFPMPRVLYTMASDGLVFRFLGNVMKYTETPVIATVISGSIAAILALAVSLRDLIEMMSIGTLLAYTLVCLSVLLLRYQPVVLVDSRTNGCAVLPSVDEEHTSKIALLFCIIRLDSSIGKSVGFDPSDVETMESAAEILDSRDNANLISKDNTEKYKSAGHNYGTINDESKSDLDDQQKILAETWRRIQLALYPPLQHIKYTLDGWMIPIRMCLGIPPKSERPTDETGKRAIRRICFLAFYLICFNVFLVFGAKHLIYKAWWAMLLLSFFIIILLVLILLVCQQPQNPTRLAYMAPCLPFLPICAIWFNTYLMLKLSAITWIRFIVWCFVGLFIYFGYGVWNSDLERNDEKFKETTYE</sequence>
<protein>
    <recommendedName>
        <fullName evidence="6">Cationic amino acid transporter C-terminal domain-containing protein</fullName>
    </recommendedName>
</protein>
<dbReference type="Pfam" id="PF13520">
    <property type="entry name" value="AA_permease_2"/>
    <property type="match status" value="1"/>
</dbReference>
<feature type="transmembrane region" description="Helical" evidence="5">
    <location>
        <begin position="266"/>
        <end position="293"/>
    </location>
</feature>
<dbReference type="Ensembl" id="ENSCSAVT00000001111.1">
    <property type="protein sequence ID" value="ENSCSAVP00000001100.1"/>
    <property type="gene ID" value="ENSCSAVG00000000611.1"/>
</dbReference>
<evidence type="ECO:0000256" key="5">
    <source>
        <dbReference type="SAM" id="Phobius"/>
    </source>
</evidence>
<dbReference type="PANTHER" id="PTHR43243">
    <property type="entry name" value="INNER MEMBRANE TRANSPORTER YGJI-RELATED"/>
    <property type="match status" value="1"/>
</dbReference>
<evidence type="ECO:0000313" key="7">
    <source>
        <dbReference type="Ensembl" id="ENSCSAVP00000001100.1"/>
    </source>
</evidence>
<evidence type="ECO:0000256" key="3">
    <source>
        <dbReference type="ARBA" id="ARBA00022989"/>
    </source>
</evidence>
<feature type="transmembrane region" description="Helical" evidence="5">
    <location>
        <begin position="226"/>
        <end position="245"/>
    </location>
</feature>
<feature type="transmembrane region" description="Helical" evidence="5">
    <location>
        <begin position="360"/>
        <end position="381"/>
    </location>
</feature>
<evidence type="ECO:0000256" key="4">
    <source>
        <dbReference type="ARBA" id="ARBA00023136"/>
    </source>
</evidence>
<organism evidence="7 8">
    <name type="scientific">Ciona savignyi</name>
    <name type="common">Pacific transparent sea squirt</name>
    <dbReference type="NCBI Taxonomy" id="51511"/>
    <lineage>
        <taxon>Eukaryota</taxon>
        <taxon>Metazoa</taxon>
        <taxon>Chordata</taxon>
        <taxon>Tunicata</taxon>
        <taxon>Ascidiacea</taxon>
        <taxon>Phlebobranchia</taxon>
        <taxon>Cionidae</taxon>
        <taxon>Ciona</taxon>
    </lineage>
</organism>
<feature type="transmembrane region" description="Helical" evidence="5">
    <location>
        <begin position="166"/>
        <end position="183"/>
    </location>
</feature>
<feature type="domain" description="Cationic amino acid transporter C-terminal" evidence="6">
    <location>
        <begin position="623"/>
        <end position="673"/>
    </location>
</feature>
<feature type="transmembrane region" description="Helical" evidence="5">
    <location>
        <begin position="195"/>
        <end position="214"/>
    </location>
</feature>
<dbReference type="FunFam" id="1.20.1740.10:FF:000010">
    <property type="entry name" value="probable cationic amino acid transporter"/>
    <property type="match status" value="1"/>
</dbReference>
<name>H2Y702_CIOSA</name>
<keyword evidence="2 5" id="KW-0812">Transmembrane</keyword>
<dbReference type="GO" id="GO:0005886">
    <property type="term" value="C:plasma membrane"/>
    <property type="evidence" value="ECO:0007669"/>
    <property type="project" value="TreeGrafter"/>
</dbReference>
<feature type="transmembrane region" description="Helical" evidence="5">
    <location>
        <begin position="21"/>
        <end position="46"/>
    </location>
</feature>
<dbReference type="Gene3D" id="1.20.1740.10">
    <property type="entry name" value="Amino acid/polyamine transporter I"/>
    <property type="match status" value="2"/>
</dbReference>
<dbReference type="AlphaFoldDB" id="H2Y702"/>
<feature type="transmembrane region" description="Helical" evidence="5">
    <location>
        <begin position="387"/>
        <end position="408"/>
    </location>
</feature>